<organism evidence="1 2">
    <name type="scientific">Pseudoalteromonas haloplanktis</name>
    <name type="common">Alteromonas haloplanktis</name>
    <dbReference type="NCBI Taxonomy" id="228"/>
    <lineage>
        <taxon>Bacteria</taxon>
        <taxon>Pseudomonadati</taxon>
        <taxon>Pseudomonadota</taxon>
        <taxon>Gammaproteobacteria</taxon>
        <taxon>Alteromonadales</taxon>
        <taxon>Pseudoalteromonadaceae</taxon>
        <taxon>Pseudoalteromonas</taxon>
    </lineage>
</organism>
<dbReference type="PROSITE" id="PS51257">
    <property type="entry name" value="PROKAR_LIPOPROTEIN"/>
    <property type="match status" value="1"/>
</dbReference>
<dbReference type="EMBL" id="JAVIFY010000001">
    <property type="protein sequence ID" value="MDQ9090003.1"/>
    <property type="molecule type" value="Genomic_DNA"/>
</dbReference>
<dbReference type="RefSeq" id="WP_016706658.1">
    <property type="nucleotide sequence ID" value="NZ_JAVIFY010000001.1"/>
</dbReference>
<protein>
    <recommendedName>
        <fullName evidence="3">Orphan lipoprotein</fullName>
    </recommendedName>
</protein>
<evidence type="ECO:0000313" key="1">
    <source>
        <dbReference type="EMBL" id="MDQ9090003.1"/>
    </source>
</evidence>
<accession>A0ABU1B601</accession>
<evidence type="ECO:0008006" key="3">
    <source>
        <dbReference type="Google" id="ProtNLM"/>
    </source>
</evidence>
<dbReference type="Proteomes" id="UP001226574">
    <property type="component" value="Unassembled WGS sequence"/>
</dbReference>
<name>A0ABU1B601_PSEHA</name>
<comment type="caution">
    <text evidence="1">The sequence shown here is derived from an EMBL/GenBank/DDBJ whole genome shotgun (WGS) entry which is preliminary data.</text>
</comment>
<keyword evidence="2" id="KW-1185">Reference proteome</keyword>
<proteinExistence type="predicted"/>
<sequence>MKKSLTVLFTGIILAGCTSLSPEQQAQIDNLTPCEKINGLLGSYDKRFEGLKRTRVNTKYMETWTAKYNLVGDQCQITALDANTVTYRCQEEYKEQSQAVAIHQKAVDFTRECLAANNWHEQQKESAESLRTTFVLDESTPVISIHTGKTLSRSTPWSTSLEIGKPVAGK</sequence>
<evidence type="ECO:0000313" key="2">
    <source>
        <dbReference type="Proteomes" id="UP001226574"/>
    </source>
</evidence>
<reference evidence="1 2" key="1">
    <citation type="submission" date="2023-08" db="EMBL/GenBank/DDBJ databases">
        <title>Pseudoalteromonas haloplanktis LL1 genome.</title>
        <authorList>
            <person name="Wu S."/>
        </authorList>
    </citation>
    <scope>NUCLEOTIDE SEQUENCE [LARGE SCALE GENOMIC DNA]</scope>
    <source>
        <strain evidence="1 2">LL1</strain>
    </source>
</reference>
<gene>
    <name evidence="1" type="ORF">RC083_00210</name>
</gene>